<keyword evidence="8" id="KW-0436">Ligase</keyword>
<dbReference type="PANTHER" id="PTHR34697">
    <property type="entry name" value="PHOSPHATIDYLGLYCEROL LYSYLTRANSFERASE"/>
    <property type="match status" value="1"/>
</dbReference>
<dbReference type="Pfam" id="PF09924">
    <property type="entry name" value="LPG_synthase_C"/>
    <property type="match status" value="1"/>
</dbReference>
<keyword evidence="4 6" id="KW-1133">Transmembrane helix</keyword>
<dbReference type="GO" id="GO:0055091">
    <property type="term" value="P:phospholipid homeostasis"/>
    <property type="evidence" value="ECO:0007669"/>
    <property type="project" value="TreeGrafter"/>
</dbReference>
<sequence>MPPTAANDWRRRDRTRRVAAIVVGAVGVVGILSAVSRPLRGRLEIVLEWIPFHATRGAASTLVLVSLALVLTARGLRRGGRLAWAGTVALLAFSVALNIVKGLDIEEAAVGLAAAVWLATQRHAFPVLPTRVAARRALVLGGGGAVAAVLGGVALSMAVGRKHHPHFGESTRAVAQRLGGDWALPLPGGGDFVTPMLVALGIGLAGTTLWLLLSPRPGRRLSASAHAEERERAREIVKAHGGGTLDYFALRDDKDWFFYESSVVAHSVRRGVCLVSPDPIGPAAEREGALAAFLAHAQRHGWSVAVIGASPEWLPLYEATGMRALYMGDEAVVDCGKFTLEGPPMKSLRGAYGRVQRAGYTAEFTDPLAVTPQDRAAIEDLTVASRRGEAERGFSMTLSRMFDPHDAGLLLTIVRDGDGTIQAFLQWTPATRIGGWSLDVMRRNPAGDLPNGIMDFAIVATIFHVAPGGGGLGLNFAMLREVVASESTSGRARLSKAAVRALTGKTQVESLWRFNSKYDPAWVPRYVVLDSLDQLVLQGFAMADAEGVGELPLLGRFLGRST</sequence>
<protein>
    <submittedName>
        <fullName evidence="8">Lysyl-tRNA synthetase class 2</fullName>
        <ecNumber evidence="8">6.1.1.6</ecNumber>
    </submittedName>
</protein>
<dbReference type="Proteomes" id="UP000547973">
    <property type="component" value="Unassembled WGS sequence"/>
</dbReference>
<evidence type="ECO:0000256" key="5">
    <source>
        <dbReference type="ARBA" id="ARBA00023136"/>
    </source>
</evidence>
<dbReference type="GO" id="GO:0004824">
    <property type="term" value="F:lysine-tRNA ligase activity"/>
    <property type="evidence" value="ECO:0007669"/>
    <property type="project" value="UniProtKB-EC"/>
</dbReference>
<feature type="transmembrane region" description="Helical" evidence="6">
    <location>
        <begin position="49"/>
        <end position="70"/>
    </location>
</feature>
<evidence type="ECO:0000313" key="8">
    <source>
        <dbReference type="EMBL" id="NYI40272.1"/>
    </source>
</evidence>
<evidence type="ECO:0000256" key="2">
    <source>
        <dbReference type="ARBA" id="ARBA00022475"/>
    </source>
</evidence>
<dbReference type="OrthoDB" id="594838at2"/>
<evidence type="ECO:0000256" key="3">
    <source>
        <dbReference type="ARBA" id="ARBA00022692"/>
    </source>
</evidence>
<comment type="caution">
    <text evidence="8">The sequence shown here is derived from an EMBL/GenBank/DDBJ whole genome shotgun (WGS) entry which is preliminary data.</text>
</comment>
<dbReference type="AlphaFoldDB" id="A0A7Y9Z7I4"/>
<reference evidence="8 9" key="1">
    <citation type="submission" date="2020-07" db="EMBL/GenBank/DDBJ databases">
        <title>Sequencing the genomes of 1000 actinobacteria strains.</title>
        <authorList>
            <person name="Klenk H.-P."/>
        </authorList>
    </citation>
    <scope>NUCLEOTIDE SEQUENCE [LARGE SCALE GENOMIC DNA]</scope>
    <source>
        <strain evidence="8 9">DSM 19970</strain>
    </source>
</reference>
<dbReference type="PANTHER" id="PTHR34697:SF2">
    <property type="entry name" value="PHOSPHATIDYLGLYCEROL LYSYLTRANSFERASE"/>
    <property type="match status" value="1"/>
</dbReference>
<dbReference type="GO" id="GO:0005886">
    <property type="term" value="C:plasma membrane"/>
    <property type="evidence" value="ECO:0007669"/>
    <property type="project" value="UniProtKB-SubCell"/>
</dbReference>
<keyword evidence="3 6" id="KW-0812">Transmembrane</keyword>
<feature type="domain" description="Phosphatidylglycerol lysyltransferase C-terminal" evidence="7">
    <location>
        <begin position="235"/>
        <end position="528"/>
    </location>
</feature>
<dbReference type="GO" id="GO:0016755">
    <property type="term" value="F:aminoacyltransferase activity"/>
    <property type="evidence" value="ECO:0007669"/>
    <property type="project" value="TreeGrafter"/>
</dbReference>
<proteinExistence type="predicted"/>
<feature type="transmembrane region" description="Helical" evidence="6">
    <location>
        <begin position="18"/>
        <end position="37"/>
    </location>
</feature>
<organism evidence="8 9">
    <name type="scientific">Demequina lutea</name>
    <dbReference type="NCBI Taxonomy" id="431489"/>
    <lineage>
        <taxon>Bacteria</taxon>
        <taxon>Bacillati</taxon>
        <taxon>Actinomycetota</taxon>
        <taxon>Actinomycetes</taxon>
        <taxon>Micrococcales</taxon>
        <taxon>Demequinaceae</taxon>
        <taxon>Demequina</taxon>
    </lineage>
</organism>
<keyword evidence="2" id="KW-1003">Cell membrane</keyword>
<evidence type="ECO:0000256" key="6">
    <source>
        <dbReference type="SAM" id="Phobius"/>
    </source>
</evidence>
<dbReference type="InterPro" id="IPR024320">
    <property type="entry name" value="LPG_synthase_C"/>
</dbReference>
<dbReference type="EMBL" id="JACBZO010000001">
    <property type="protein sequence ID" value="NYI40272.1"/>
    <property type="molecule type" value="Genomic_DNA"/>
</dbReference>
<keyword evidence="9" id="KW-1185">Reference proteome</keyword>
<dbReference type="InterPro" id="IPR051211">
    <property type="entry name" value="PG_lysyltransferase"/>
</dbReference>
<evidence type="ECO:0000256" key="1">
    <source>
        <dbReference type="ARBA" id="ARBA00004651"/>
    </source>
</evidence>
<feature type="transmembrane region" description="Helical" evidence="6">
    <location>
        <begin position="137"/>
        <end position="159"/>
    </location>
</feature>
<feature type="transmembrane region" description="Helical" evidence="6">
    <location>
        <begin position="192"/>
        <end position="213"/>
    </location>
</feature>
<evidence type="ECO:0000313" key="9">
    <source>
        <dbReference type="Proteomes" id="UP000547973"/>
    </source>
</evidence>
<evidence type="ECO:0000259" key="7">
    <source>
        <dbReference type="Pfam" id="PF09924"/>
    </source>
</evidence>
<keyword evidence="8" id="KW-0030">Aminoacyl-tRNA synthetase</keyword>
<dbReference type="EC" id="6.1.1.6" evidence="8"/>
<evidence type="ECO:0000256" key="4">
    <source>
        <dbReference type="ARBA" id="ARBA00022989"/>
    </source>
</evidence>
<gene>
    <name evidence="8" type="ORF">BKA03_000391</name>
</gene>
<comment type="subcellular location">
    <subcellularLocation>
        <location evidence="1">Cell membrane</location>
        <topology evidence="1">Multi-pass membrane protein</topology>
    </subcellularLocation>
</comment>
<dbReference type="RefSeq" id="WP_083971414.1">
    <property type="nucleotide sequence ID" value="NZ_BBRC01000004.1"/>
</dbReference>
<keyword evidence="5 6" id="KW-0472">Membrane</keyword>
<name>A0A7Y9Z7I4_9MICO</name>
<accession>A0A7Y9Z7I4</accession>